<feature type="region of interest" description="Disordered" evidence="2">
    <location>
        <begin position="129"/>
        <end position="148"/>
    </location>
</feature>
<dbReference type="EMBL" id="JAWQEV010000002">
    <property type="protein sequence ID" value="MDW4572621.1"/>
    <property type="molecule type" value="Genomic_DNA"/>
</dbReference>
<evidence type="ECO:0008006" key="5">
    <source>
        <dbReference type="Google" id="ProtNLM"/>
    </source>
</evidence>
<dbReference type="Proteomes" id="UP001283109">
    <property type="component" value="Unassembled WGS sequence"/>
</dbReference>
<organism evidence="3 4">
    <name type="scientific">Microbacterium arthrosphaerae</name>
    <dbReference type="NCBI Taxonomy" id="792652"/>
    <lineage>
        <taxon>Bacteria</taxon>
        <taxon>Bacillati</taxon>
        <taxon>Actinomycetota</taxon>
        <taxon>Actinomycetes</taxon>
        <taxon>Micrococcales</taxon>
        <taxon>Microbacteriaceae</taxon>
        <taxon>Microbacterium</taxon>
    </lineage>
</organism>
<comment type="caution">
    <text evidence="3">The sequence shown here is derived from an EMBL/GenBank/DDBJ whole genome shotgun (WGS) entry which is preliminary data.</text>
</comment>
<feature type="region of interest" description="Disordered" evidence="2">
    <location>
        <begin position="350"/>
        <end position="377"/>
    </location>
</feature>
<feature type="coiled-coil region" evidence="1">
    <location>
        <begin position="233"/>
        <end position="260"/>
    </location>
</feature>
<accession>A0ABU4GZV7</accession>
<protein>
    <recommendedName>
        <fullName evidence="5">Schlafen AlbA-2 domain-containing protein</fullName>
    </recommendedName>
</protein>
<keyword evidence="1" id="KW-0175">Coiled coil</keyword>
<name>A0ABU4GZV7_9MICO</name>
<evidence type="ECO:0000313" key="4">
    <source>
        <dbReference type="Proteomes" id="UP001283109"/>
    </source>
</evidence>
<gene>
    <name evidence="3" type="ORF">R8Z58_07505</name>
</gene>
<dbReference type="RefSeq" id="WP_318353146.1">
    <property type="nucleotide sequence ID" value="NZ_JAWQEV010000002.1"/>
</dbReference>
<evidence type="ECO:0000256" key="1">
    <source>
        <dbReference type="SAM" id="Coils"/>
    </source>
</evidence>
<evidence type="ECO:0000256" key="2">
    <source>
        <dbReference type="SAM" id="MobiDB-lite"/>
    </source>
</evidence>
<keyword evidence="4" id="KW-1185">Reference proteome</keyword>
<reference evidence="3 4" key="1">
    <citation type="submission" date="2023-11" db="EMBL/GenBank/DDBJ databases">
        <title>Draft genome sequence of Microbacterium arthrosphaerae JCM 30492.</title>
        <authorList>
            <person name="Zhang G."/>
            <person name="Ding Y."/>
        </authorList>
    </citation>
    <scope>NUCLEOTIDE SEQUENCE [LARGE SCALE GENOMIC DNA]</scope>
    <source>
        <strain evidence="3 4">JCM 30492</strain>
    </source>
</reference>
<sequence>MDNEPKPTRYQGISAEARLMLSLGESGRFEFKREPDVVSVKLLATLANWVALDPDREVAHFLVGVDEVEDEATGLVYGVPYGLPKGLDRTVARIQDLASKTRPVPIDAFIVEENVATDTPFVRVEIRPTMPPHFDDEGRRQTRQGRSTRALTDDELLRIYLDREAGSFAARFRQSGEELRSAVGAIGGQVDDIALAIDNSIAEPIRSLASTAQAAADAASSAASSANSAEASAMNAEHETDNVRRLVEDLREVVEEIRDDTPESLALRLLKMRQLVWWGFAVDTFGHTSPLSNRLEERLHGLLSDDISIDMARSRWELGLWEDALAVRSSRPRQRGTQKCEILRGRAQGKRTDPFAGNAGRRPRRVPLAGGTSAYSSSGASPLLATFRTWATAASLVLKSDASPCHKTDGAGTTRQPSPV</sequence>
<proteinExistence type="predicted"/>
<evidence type="ECO:0000313" key="3">
    <source>
        <dbReference type="EMBL" id="MDW4572621.1"/>
    </source>
</evidence>
<feature type="compositionally biased region" description="Low complexity" evidence="2">
    <location>
        <begin position="368"/>
        <end position="377"/>
    </location>
</feature>